<organism evidence="1 2">
    <name type="scientific">Roseateles toxinivorans</name>
    <dbReference type="NCBI Taxonomy" id="270368"/>
    <lineage>
        <taxon>Bacteria</taxon>
        <taxon>Pseudomonadati</taxon>
        <taxon>Pseudomonadota</taxon>
        <taxon>Betaproteobacteria</taxon>
        <taxon>Burkholderiales</taxon>
        <taxon>Sphaerotilaceae</taxon>
        <taxon>Roseateles</taxon>
    </lineage>
</organism>
<name>A0A4R6QPL4_9BURK</name>
<evidence type="ECO:0000313" key="1">
    <source>
        <dbReference type="EMBL" id="TDP71571.1"/>
    </source>
</evidence>
<accession>A0A4R6QPL4</accession>
<evidence type="ECO:0000313" key="2">
    <source>
        <dbReference type="Proteomes" id="UP000295361"/>
    </source>
</evidence>
<dbReference type="InParanoid" id="A0A4R6QPL4"/>
<proteinExistence type="predicted"/>
<sequence>MLRRNTFTPQTCLALSAAQVFAICLPQALVVVMSIDTGARV</sequence>
<protein>
    <submittedName>
        <fullName evidence="1">Uncharacterized protein</fullName>
    </submittedName>
</protein>
<keyword evidence="2" id="KW-1185">Reference proteome</keyword>
<dbReference type="Proteomes" id="UP000295361">
    <property type="component" value="Unassembled WGS sequence"/>
</dbReference>
<gene>
    <name evidence="1" type="ORF">DES47_103552</name>
</gene>
<dbReference type="RefSeq" id="WP_279537334.1">
    <property type="nucleotide sequence ID" value="NZ_SNXS01000003.1"/>
</dbReference>
<dbReference type="AlphaFoldDB" id="A0A4R6QPL4"/>
<dbReference type="EMBL" id="SNXS01000003">
    <property type="protein sequence ID" value="TDP71571.1"/>
    <property type="molecule type" value="Genomic_DNA"/>
</dbReference>
<reference evidence="1 2" key="1">
    <citation type="submission" date="2019-03" db="EMBL/GenBank/DDBJ databases">
        <title>Genomic Encyclopedia of Type Strains, Phase IV (KMG-IV): sequencing the most valuable type-strain genomes for metagenomic binning, comparative biology and taxonomic classification.</title>
        <authorList>
            <person name="Goeker M."/>
        </authorList>
    </citation>
    <scope>NUCLEOTIDE SEQUENCE [LARGE SCALE GENOMIC DNA]</scope>
    <source>
        <strain evidence="1 2">DSM 16998</strain>
    </source>
</reference>
<comment type="caution">
    <text evidence="1">The sequence shown here is derived from an EMBL/GenBank/DDBJ whole genome shotgun (WGS) entry which is preliminary data.</text>
</comment>